<reference evidence="2" key="1">
    <citation type="submission" date="2006-12" db="EMBL/GenBank/DDBJ databases">
        <title>Complete sequence of Pyrobaculum islandicum DSM 4184.</title>
        <authorList>
            <person name="Copeland A."/>
            <person name="Lucas S."/>
            <person name="Lapidus A."/>
            <person name="Barry K."/>
            <person name="Detter J.C."/>
            <person name="Glavina del Rio T."/>
            <person name="Dalin E."/>
            <person name="Tice H."/>
            <person name="Pitluck S."/>
            <person name="Meincke L."/>
            <person name="Brettin T."/>
            <person name="Bruce D."/>
            <person name="Han C."/>
            <person name="Tapia R."/>
            <person name="Gilna P."/>
            <person name="Schmutz J."/>
            <person name="Larimer F."/>
            <person name="Land M."/>
            <person name="Hauser L."/>
            <person name="Kyrpides N."/>
            <person name="Mikhailova N."/>
            <person name="Cozen A.E."/>
            <person name="Fitz-Gibbon S.T."/>
            <person name="House C.H."/>
            <person name="Saltikov C."/>
            <person name="Lowe T."/>
            <person name="Richardson P."/>
        </authorList>
    </citation>
    <scope>NUCLEOTIDE SEQUENCE [LARGE SCALE GENOMIC DNA]</scope>
    <source>
        <strain evidence="2">DSM 4184</strain>
    </source>
</reference>
<accession>A1RTW1</accession>
<evidence type="ECO:0000313" key="2">
    <source>
        <dbReference type="EMBL" id="ABL88393.1"/>
    </source>
</evidence>
<name>A1RTW1_PYRIL</name>
<organism evidence="2 3">
    <name type="scientific">Pyrobaculum islandicum (strain DSM 4184 / JCM 9189 / GEO3)</name>
    <dbReference type="NCBI Taxonomy" id="384616"/>
    <lineage>
        <taxon>Archaea</taxon>
        <taxon>Thermoproteota</taxon>
        <taxon>Thermoprotei</taxon>
        <taxon>Thermoproteales</taxon>
        <taxon>Thermoproteaceae</taxon>
        <taxon>Pyrobaculum</taxon>
    </lineage>
</organism>
<sequence>MLPAFGHKNPLVSVGVSPVFVGLNVVECSVFNGERVYFDVAAHDGIIVIHAALSVDYIQLSEYYKSTVWEPLLPQSLDQLGDLPKREGLLRGRRLFGGSALHVARRRKARSALSTPPHTCLTSPLSGR</sequence>
<gene>
    <name evidence="2" type="ordered locus">Pisl_1228</name>
</gene>
<protein>
    <submittedName>
        <fullName evidence="2">Uncharacterized protein</fullName>
    </submittedName>
</protein>
<dbReference type="Proteomes" id="UP000002595">
    <property type="component" value="Chromosome"/>
</dbReference>
<dbReference type="KEGG" id="pis:Pisl_1228"/>
<keyword evidence="3" id="KW-1185">Reference proteome</keyword>
<proteinExistence type="predicted"/>
<evidence type="ECO:0000256" key="1">
    <source>
        <dbReference type="SAM" id="MobiDB-lite"/>
    </source>
</evidence>
<dbReference type="EMBL" id="CP000504">
    <property type="protein sequence ID" value="ABL88393.1"/>
    <property type="molecule type" value="Genomic_DNA"/>
</dbReference>
<evidence type="ECO:0000313" key="3">
    <source>
        <dbReference type="Proteomes" id="UP000002595"/>
    </source>
</evidence>
<feature type="compositionally biased region" description="Polar residues" evidence="1">
    <location>
        <begin position="112"/>
        <end position="128"/>
    </location>
</feature>
<dbReference type="GeneID" id="4616652"/>
<dbReference type="RefSeq" id="WP_011762968.1">
    <property type="nucleotide sequence ID" value="NC_008701.1"/>
</dbReference>
<dbReference type="HOGENOM" id="CLU_1954745_0_0_2"/>
<dbReference type="AlphaFoldDB" id="A1RTW1"/>
<feature type="region of interest" description="Disordered" evidence="1">
    <location>
        <begin position="107"/>
        <end position="128"/>
    </location>
</feature>